<accession>A0A4P9XUG3</accession>
<feature type="transmembrane region" description="Helical" evidence="2">
    <location>
        <begin position="46"/>
        <end position="69"/>
    </location>
</feature>
<keyword evidence="2" id="KW-0472">Membrane</keyword>
<keyword evidence="4" id="KW-1185">Reference proteome</keyword>
<feature type="region of interest" description="Disordered" evidence="1">
    <location>
        <begin position="72"/>
        <end position="138"/>
    </location>
</feature>
<evidence type="ECO:0000256" key="2">
    <source>
        <dbReference type="SAM" id="Phobius"/>
    </source>
</evidence>
<evidence type="ECO:0000313" key="4">
    <source>
        <dbReference type="Proteomes" id="UP000271241"/>
    </source>
</evidence>
<protein>
    <submittedName>
        <fullName evidence="3">Uncharacterized protein</fullName>
    </submittedName>
</protein>
<name>A0A4P9XUG3_9FUNG</name>
<proteinExistence type="predicted"/>
<keyword evidence="2" id="KW-1133">Transmembrane helix</keyword>
<keyword evidence="2" id="KW-0812">Transmembrane</keyword>
<evidence type="ECO:0000313" key="3">
    <source>
        <dbReference type="EMBL" id="RKP09592.1"/>
    </source>
</evidence>
<gene>
    <name evidence="3" type="ORF">THASP1DRAFT_28625</name>
</gene>
<dbReference type="AlphaFoldDB" id="A0A4P9XUG3"/>
<feature type="transmembrane region" description="Helical" evidence="2">
    <location>
        <begin position="145"/>
        <end position="164"/>
    </location>
</feature>
<evidence type="ECO:0000256" key="1">
    <source>
        <dbReference type="SAM" id="MobiDB-lite"/>
    </source>
</evidence>
<dbReference type="EMBL" id="KZ992502">
    <property type="protein sequence ID" value="RKP09592.1"/>
    <property type="molecule type" value="Genomic_DNA"/>
</dbReference>
<organism evidence="3 4">
    <name type="scientific">Thamnocephalis sphaerospora</name>
    <dbReference type="NCBI Taxonomy" id="78915"/>
    <lineage>
        <taxon>Eukaryota</taxon>
        <taxon>Fungi</taxon>
        <taxon>Fungi incertae sedis</taxon>
        <taxon>Zoopagomycota</taxon>
        <taxon>Zoopagomycotina</taxon>
        <taxon>Zoopagomycetes</taxon>
        <taxon>Zoopagales</taxon>
        <taxon>Sigmoideomycetaceae</taxon>
        <taxon>Thamnocephalis</taxon>
    </lineage>
</organism>
<reference evidence="4" key="1">
    <citation type="journal article" date="2018" name="Nat. Microbiol.">
        <title>Leveraging single-cell genomics to expand the fungal tree of life.</title>
        <authorList>
            <person name="Ahrendt S.R."/>
            <person name="Quandt C.A."/>
            <person name="Ciobanu D."/>
            <person name="Clum A."/>
            <person name="Salamov A."/>
            <person name="Andreopoulos B."/>
            <person name="Cheng J.F."/>
            <person name="Woyke T."/>
            <person name="Pelin A."/>
            <person name="Henrissat B."/>
            <person name="Reynolds N.K."/>
            <person name="Benny G.L."/>
            <person name="Smith M.E."/>
            <person name="James T.Y."/>
            <person name="Grigoriev I.V."/>
        </authorList>
    </citation>
    <scope>NUCLEOTIDE SEQUENCE [LARGE SCALE GENOMIC DNA]</scope>
    <source>
        <strain evidence="4">RSA 1356</strain>
    </source>
</reference>
<feature type="compositionally biased region" description="Low complexity" evidence="1">
    <location>
        <begin position="95"/>
        <end position="106"/>
    </location>
</feature>
<dbReference type="Proteomes" id="UP000271241">
    <property type="component" value="Unassembled WGS sequence"/>
</dbReference>
<sequence length="628" mass="69457">MNKVYDSPWWRTALSMFVSDGEAPRGEQQPHPPIPTPVPTSLSLRAWTGIIAFCFLLLLLLPSVVSLAWPKESEKRRDARPAPARRRSQRERGTRLSSGGTSSAAGNTERPLSRQRSSATPMDDAVVTRRQKTLQEAEPPSPNKVMLVLLAPVAVPILLLRASWRWMARRARRLYRYAMTKAYMASKWVAAWAREHDWSRTLECALDWTVIAFAQLSVVVATVCRAAATFWQTAVVPCAICAYAVIAHFADAWCALALRLYSMVLAASHFALQCSAMLKDAMQNATLAALNIWMTRAVFRRRIWASVLFWYRSYVRLGLYFAAAVSAASTTFGHGCYETWQQVQPELINAVQVVQQQLSYIALTLGADRWFGHVVTAAAVAFEHASTAAALLPALIATALHPLAPLLEPLGRAITVLYNRLDHVTMRRFVRTLFEYVILSPMAQVYILAGIIAEYASEFAVVLAPVLSWWQAMSGPIISMLCNALPRLGKSAALVIRAAMHALHQWWEATIARLPSATVLLATSKAAVLAGIHDAATLVSQLVSLATLHISLATAALLDFCRMGLPKLTVHYTVLAKTLTHMLADLASAAWPALDSLVLWLQHAHEILYNTGRDGIASVRWWLVRRAV</sequence>